<dbReference type="GeneID" id="19013769"/>
<feature type="region of interest" description="Disordered" evidence="1">
    <location>
        <begin position="1"/>
        <end position="44"/>
    </location>
</feature>
<dbReference type="OrthoDB" id="496460at2759"/>
<sequence length="119" mass="12786">MSSLSNGGQGQGVDANWKPHQPVQSKRPAYLPEDTPHTKKWLDSDASKAPIDWINEVPPIGVNASKVNCHSPGACKERFGEGAALGAPATFYTLADTSVENPAKCKYCGLRFYSLEGSH</sequence>
<feature type="domain" description="Zinc finger CHCC-type" evidence="2">
    <location>
        <begin position="80"/>
        <end position="112"/>
    </location>
</feature>
<accession>K8F3W1</accession>
<dbReference type="KEGG" id="bpg:Bathy09g02620"/>
<dbReference type="STRING" id="41875.K8F3W1"/>
<proteinExistence type="predicted"/>
<dbReference type="InterPro" id="IPR019401">
    <property type="entry name" value="Znf_CHCC"/>
</dbReference>
<name>K8F3W1_9CHLO</name>
<dbReference type="Gene3D" id="2.60.260.40">
    <property type="entry name" value="q5lls5 like domains"/>
    <property type="match status" value="1"/>
</dbReference>
<keyword evidence="4" id="KW-1185">Reference proteome</keyword>
<protein>
    <recommendedName>
        <fullName evidence="2">Zinc finger CHCC-type domain-containing protein</fullName>
    </recommendedName>
</protein>
<evidence type="ECO:0000313" key="4">
    <source>
        <dbReference type="Proteomes" id="UP000198341"/>
    </source>
</evidence>
<dbReference type="Proteomes" id="UP000198341">
    <property type="component" value="Chromosome 9"/>
</dbReference>
<dbReference type="eggNOG" id="KOG3456">
    <property type="taxonomic scope" value="Eukaryota"/>
</dbReference>
<evidence type="ECO:0000313" key="3">
    <source>
        <dbReference type="EMBL" id="CCO66755.1"/>
    </source>
</evidence>
<evidence type="ECO:0000259" key="2">
    <source>
        <dbReference type="Pfam" id="PF10276"/>
    </source>
</evidence>
<dbReference type="Pfam" id="PF10276">
    <property type="entry name" value="zf-CHCC"/>
    <property type="match status" value="1"/>
</dbReference>
<feature type="compositionally biased region" description="Basic and acidic residues" evidence="1">
    <location>
        <begin position="34"/>
        <end position="44"/>
    </location>
</feature>
<reference evidence="3 4" key="1">
    <citation type="submission" date="2011-10" db="EMBL/GenBank/DDBJ databases">
        <authorList>
            <person name="Genoscope - CEA"/>
        </authorList>
    </citation>
    <scope>NUCLEOTIDE SEQUENCE [LARGE SCALE GENOMIC DNA]</scope>
    <source>
        <strain evidence="3 4">RCC 1105</strain>
    </source>
</reference>
<gene>
    <name evidence="3" type="ORF">Bathy09g02620</name>
</gene>
<evidence type="ECO:0000256" key="1">
    <source>
        <dbReference type="SAM" id="MobiDB-lite"/>
    </source>
</evidence>
<dbReference type="AlphaFoldDB" id="K8F3W1"/>
<dbReference type="RefSeq" id="XP_007511195.1">
    <property type="nucleotide sequence ID" value="XM_007511133.1"/>
</dbReference>
<organism evidence="3 4">
    <name type="scientific">Bathycoccus prasinos</name>
    <dbReference type="NCBI Taxonomy" id="41875"/>
    <lineage>
        <taxon>Eukaryota</taxon>
        <taxon>Viridiplantae</taxon>
        <taxon>Chlorophyta</taxon>
        <taxon>Mamiellophyceae</taxon>
        <taxon>Mamiellales</taxon>
        <taxon>Bathycoccaceae</taxon>
        <taxon>Bathycoccus</taxon>
    </lineage>
</organism>
<dbReference type="EMBL" id="FO082270">
    <property type="protein sequence ID" value="CCO66755.1"/>
    <property type="molecule type" value="Genomic_DNA"/>
</dbReference>